<reference evidence="1" key="1">
    <citation type="submission" date="2019-03" db="EMBL/GenBank/DDBJ databases">
        <title>Single cell metagenomics reveals metabolic interactions within the superorganism composed of flagellate Streblomastix strix and complex community of Bacteroidetes bacteria on its surface.</title>
        <authorList>
            <person name="Treitli S.C."/>
            <person name="Kolisko M."/>
            <person name="Husnik F."/>
            <person name="Keeling P."/>
            <person name="Hampl V."/>
        </authorList>
    </citation>
    <scope>NUCLEOTIDE SEQUENCE</scope>
    <source>
        <strain evidence="1">STM</strain>
    </source>
</reference>
<proteinExistence type="predicted"/>
<name>A0A5J4RBK8_9ZZZZ</name>
<accession>A0A5J4RBK8</accession>
<dbReference type="EMBL" id="SNRY01001462">
    <property type="protein sequence ID" value="KAA6330754.1"/>
    <property type="molecule type" value="Genomic_DNA"/>
</dbReference>
<evidence type="ECO:0000313" key="1">
    <source>
        <dbReference type="EMBL" id="KAA6330754.1"/>
    </source>
</evidence>
<gene>
    <name evidence="1" type="ORF">EZS27_020570</name>
</gene>
<organism evidence="1">
    <name type="scientific">termite gut metagenome</name>
    <dbReference type="NCBI Taxonomy" id="433724"/>
    <lineage>
        <taxon>unclassified sequences</taxon>
        <taxon>metagenomes</taxon>
        <taxon>organismal metagenomes</taxon>
    </lineage>
</organism>
<protein>
    <submittedName>
        <fullName evidence="1">Uncharacterized protein</fullName>
    </submittedName>
</protein>
<dbReference type="AlphaFoldDB" id="A0A5J4RBK8"/>
<comment type="caution">
    <text evidence="1">The sequence shown here is derived from an EMBL/GenBank/DDBJ whole genome shotgun (WGS) entry which is preliminary data.</text>
</comment>
<sequence length="61" mass="7134">MELKMIEGQSFDRLKQCVMGILERSKKLNFPKHKGNGWTIRMSAAYWEYLFGHSKATGIRD</sequence>